<evidence type="ECO:0000256" key="2">
    <source>
        <dbReference type="SAM" id="SignalP"/>
    </source>
</evidence>
<dbReference type="EMBL" id="CADCWF010000103">
    <property type="protein sequence ID" value="CAA9550083.1"/>
    <property type="molecule type" value="Genomic_DNA"/>
</dbReference>
<organism evidence="3">
    <name type="scientific">uncultured Thermomicrobiales bacterium</name>
    <dbReference type="NCBI Taxonomy" id="1645740"/>
    <lineage>
        <taxon>Bacteria</taxon>
        <taxon>Pseudomonadati</taxon>
        <taxon>Thermomicrobiota</taxon>
        <taxon>Thermomicrobia</taxon>
        <taxon>Thermomicrobiales</taxon>
        <taxon>environmental samples</taxon>
    </lineage>
</organism>
<reference evidence="3" key="1">
    <citation type="submission" date="2020-02" db="EMBL/GenBank/DDBJ databases">
        <authorList>
            <person name="Meier V. D."/>
        </authorList>
    </citation>
    <scope>NUCLEOTIDE SEQUENCE</scope>
    <source>
        <strain evidence="3">AVDCRST_MAG59</strain>
    </source>
</reference>
<keyword evidence="2" id="KW-0732">Signal</keyword>
<feature type="signal peptide" evidence="2">
    <location>
        <begin position="1"/>
        <end position="27"/>
    </location>
</feature>
<sequence length="252" mass="26597">MRRPSFPALYALLGLALLGLAGAPAAAQGGDREFRFGANPEAWEGVSRPLPPSAQRVAPPPQGENVLQPYAVAFAEEYAAVPEMVRFTPEFMVVVVQEGYFGLDAGDGEEALVVFPAAGEPIPFMTERSDAAPFYELVSPPSFVQAAGGGDCTTACPVPPGTVVQVKPGDRVVAGEGALCVWCLLNANGVEKDETGLLEVFPLLPPRGNLDEFSWVRAWDASVPSSAAPPPATTRSVTRGWASRFNPPTSCR</sequence>
<feature type="region of interest" description="Disordered" evidence="1">
    <location>
        <begin position="224"/>
        <end position="252"/>
    </location>
</feature>
<feature type="chain" id="PRO_5027107631" evidence="2">
    <location>
        <begin position="28"/>
        <end position="252"/>
    </location>
</feature>
<accession>A0A6J4UI13</accession>
<protein>
    <submittedName>
        <fullName evidence="3">Uncharacterized protein</fullName>
    </submittedName>
</protein>
<dbReference type="AlphaFoldDB" id="A0A6J4UI13"/>
<name>A0A6J4UI13_9BACT</name>
<gene>
    <name evidence="3" type="ORF">AVDCRST_MAG59-1632</name>
</gene>
<evidence type="ECO:0000313" key="3">
    <source>
        <dbReference type="EMBL" id="CAA9550083.1"/>
    </source>
</evidence>
<evidence type="ECO:0000256" key="1">
    <source>
        <dbReference type="SAM" id="MobiDB-lite"/>
    </source>
</evidence>
<proteinExistence type="predicted"/>